<feature type="transmembrane region" description="Helical" evidence="6">
    <location>
        <begin position="86"/>
        <end position="104"/>
    </location>
</feature>
<feature type="transmembrane region" description="Helical" evidence="6">
    <location>
        <begin position="60"/>
        <end position="80"/>
    </location>
</feature>
<dbReference type="PANTHER" id="PTHR30509">
    <property type="entry name" value="P-HYDROXYBENZOIC ACID EFFLUX PUMP SUBUNIT-RELATED"/>
    <property type="match status" value="1"/>
</dbReference>
<dbReference type="PANTHER" id="PTHR30509:SF9">
    <property type="entry name" value="MULTIDRUG RESISTANCE PROTEIN MDTO"/>
    <property type="match status" value="1"/>
</dbReference>
<feature type="transmembrane region" description="Helical" evidence="6">
    <location>
        <begin position="116"/>
        <end position="133"/>
    </location>
</feature>
<accession>A0A2Z7BE89</accession>
<comment type="subcellular location">
    <subcellularLocation>
        <location evidence="1">Cell membrane</location>
        <topology evidence="1">Multi-pass membrane protein</topology>
    </subcellularLocation>
</comment>
<feature type="transmembrane region" description="Helical" evidence="6">
    <location>
        <begin position="34"/>
        <end position="53"/>
    </location>
</feature>
<keyword evidence="4 6" id="KW-1133">Transmembrane helix</keyword>
<keyword evidence="9" id="KW-1185">Reference proteome</keyword>
<evidence type="ECO:0000313" key="9">
    <source>
        <dbReference type="Proteomes" id="UP000250235"/>
    </source>
</evidence>
<evidence type="ECO:0000256" key="6">
    <source>
        <dbReference type="SAM" id="Phobius"/>
    </source>
</evidence>
<organism evidence="8 9">
    <name type="scientific">Dorcoceras hygrometricum</name>
    <dbReference type="NCBI Taxonomy" id="472368"/>
    <lineage>
        <taxon>Eukaryota</taxon>
        <taxon>Viridiplantae</taxon>
        <taxon>Streptophyta</taxon>
        <taxon>Embryophyta</taxon>
        <taxon>Tracheophyta</taxon>
        <taxon>Spermatophyta</taxon>
        <taxon>Magnoliopsida</taxon>
        <taxon>eudicotyledons</taxon>
        <taxon>Gunneridae</taxon>
        <taxon>Pentapetalae</taxon>
        <taxon>asterids</taxon>
        <taxon>lamiids</taxon>
        <taxon>Lamiales</taxon>
        <taxon>Gesneriaceae</taxon>
        <taxon>Didymocarpoideae</taxon>
        <taxon>Trichosporeae</taxon>
        <taxon>Loxocarpinae</taxon>
        <taxon>Dorcoceras</taxon>
    </lineage>
</organism>
<dbReference type="InterPro" id="IPR049453">
    <property type="entry name" value="Memb_transporter_dom"/>
</dbReference>
<evidence type="ECO:0000259" key="7">
    <source>
        <dbReference type="Pfam" id="PF13515"/>
    </source>
</evidence>
<protein>
    <recommendedName>
        <fullName evidence="7">Integral membrane bound transporter domain-containing protein</fullName>
    </recommendedName>
</protein>
<keyword evidence="3 6" id="KW-0812">Transmembrane</keyword>
<reference evidence="8 9" key="1">
    <citation type="journal article" date="2015" name="Proc. Natl. Acad. Sci. U.S.A.">
        <title>The resurrection genome of Boea hygrometrica: A blueprint for survival of dehydration.</title>
        <authorList>
            <person name="Xiao L."/>
            <person name="Yang G."/>
            <person name="Zhang L."/>
            <person name="Yang X."/>
            <person name="Zhao S."/>
            <person name="Ji Z."/>
            <person name="Zhou Q."/>
            <person name="Hu M."/>
            <person name="Wang Y."/>
            <person name="Chen M."/>
            <person name="Xu Y."/>
            <person name="Jin H."/>
            <person name="Xiao X."/>
            <person name="Hu G."/>
            <person name="Bao F."/>
            <person name="Hu Y."/>
            <person name="Wan P."/>
            <person name="Li L."/>
            <person name="Deng X."/>
            <person name="Kuang T."/>
            <person name="Xiang C."/>
            <person name="Zhu J.K."/>
            <person name="Oliver M.J."/>
            <person name="He Y."/>
        </authorList>
    </citation>
    <scope>NUCLEOTIDE SEQUENCE [LARGE SCALE GENOMIC DNA]</scope>
    <source>
        <strain evidence="9">cv. XS01</strain>
    </source>
</reference>
<evidence type="ECO:0000256" key="4">
    <source>
        <dbReference type="ARBA" id="ARBA00022989"/>
    </source>
</evidence>
<evidence type="ECO:0000256" key="1">
    <source>
        <dbReference type="ARBA" id="ARBA00004651"/>
    </source>
</evidence>
<evidence type="ECO:0000313" key="8">
    <source>
        <dbReference type="EMBL" id="KZV31749.1"/>
    </source>
</evidence>
<name>A0A2Z7BE89_9LAMI</name>
<dbReference type="EMBL" id="KV007458">
    <property type="protein sequence ID" value="KZV31749.1"/>
    <property type="molecule type" value="Genomic_DNA"/>
</dbReference>
<feature type="domain" description="Integral membrane bound transporter" evidence="7">
    <location>
        <begin position="397"/>
        <end position="523"/>
    </location>
</feature>
<evidence type="ECO:0000256" key="3">
    <source>
        <dbReference type="ARBA" id="ARBA00022692"/>
    </source>
</evidence>
<feature type="transmembrane region" description="Helical" evidence="6">
    <location>
        <begin position="435"/>
        <end position="455"/>
    </location>
</feature>
<keyword evidence="2" id="KW-1003">Cell membrane</keyword>
<feature type="transmembrane region" description="Helical" evidence="6">
    <location>
        <begin position="476"/>
        <end position="494"/>
    </location>
</feature>
<dbReference type="Pfam" id="PF13515">
    <property type="entry name" value="FUSC_2"/>
    <property type="match status" value="1"/>
</dbReference>
<sequence>MWRRCLASVFRTAFACSIVGGVTLYGPESITRQIAFPAFSYVTVILIVTDATLGDTLRSCWLAFYGTVLGVFPAVLSLSLIGPEKLNTGTTAVVVGISAFVVALPENTHLISKRIALGQIVLVYVIAFIKGAQTEVIMHPMRVATSTAVGVVACVVALLFPFPGLAIFEVKENFKLYLGNASERSKLVIKAFSSEDIKFTNGMLSQAKFLNITASKLIRNIESKQDSMKWEPTMLFKPFPKKAGEKMRNLETALKGMEISLTNCTEFPVKILGSELKNDVNLMEEVFLNQVKNMGVENATLPQPDMDSNFLQALKISAPPFTSRDLPALFFIFCSKLIHFKPAQPLSPDVSSKQGSLTESEKKKGSFFTKVKGKNLIVVRKRRLMQALRCSFSLGFAVLFGLLYSRENGYWAGLPVAISYTAAREPTFRVSNVKYQGTTLGTVFGLMGCFLFNNVKIRFVSLIPWFLFCSFLRTSKMYGHAGAISAVIGAVLILGRDDFGSPGEFAVARIVETFIGLSCSIMVDMMLQPTRAAVLAKVQLSESLQLLCESVGSISFTSTSKPSVEEMLTRLKIPVNELGKLIEEAEVEPNIWFFPFHSACYRNLKGYLSKMVDFLLFVSNAIEATTQESRKVDNKIFREVGAKLEADLMLWKHAICCRIKNLEEVVLVKSLTKLENEYDKRKSSLDLESGKSSVASSLDLESGKSSVACAIQRSRFDDKEMKRSTNSPSLQHLEEIKNMEVDKDGERIKKEVILSLSALFFCMNGVSKEIREMEKGIEELVQWENPSSQVDLHGILSKVHALGKSSQFPSH</sequence>
<dbReference type="GO" id="GO:0005886">
    <property type="term" value="C:plasma membrane"/>
    <property type="evidence" value="ECO:0007669"/>
    <property type="project" value="UniProtKB-SubCell"/>
</dbReference>
<dbReference type="OrthoDB" id="68611at2759"/>
<dbReference type="AlphaFoldDB" id="A0A2Z7BE89"/>
<feature type="transmembrane region" description="Helical" evidence="6">
    <location>
        <begin position="145"/>
        <end position="168"/>
    </location>
</feature>
<evidence type="ECO:0000256" key="5">
    <source>
        <dbReference type="ARBA" id="ARBA00023136"/>
    </source>
</evidence>
<proteinExistence type="predicted"/>
<keyword evidence="5 6" id="KW-0472">Membrane</keyword>
<dbReference type="Proteomes" id="UP000250235">
    <property type="component" value="Unassembled WGS sequence"/>
</dbReference>
<feature type="transmembrane region" description="Helical" evidence="6">
    <location>
        <begin position="387"/>
        <end position="405"/>
    </location>
</feature>
<evidence type="ECO:0000256" key="2">
    <source>
        <dbReference type="ARBA" id="ARBA00022475"/>
    </source>
</evidence>
<gene>
    <name evidence="8" type="ORF">F511_00553</name>
</gene>